<name>A0A9P8CQA2_9HYPO</name>
<dbReference type="OrthoDB" id="294702at2759"/>
<protein>
    <submittedName>
        <fullName evidence="2">Alpha/Beta hydrolase protein</fullName>
    </submittedName>
</protein>
<gene>
    <name evidence="2" type="ORF">F5Z01DRAFT_653965</name>
</gene>
<keyword evidence="3" id="KW-1185">Reference proteome</keyword>
<dbReference type="Proteomes" id="UP000887229">
    <property type="component" value="Unassembled WGS sequence"/>
</dbReference>
<dbReference type="Pfam" id="PF12697">
    <property type="entry name" value="Abhydrolase_6"/>
    <property type="match status" value="1"/>
</dbReference>
<proteinExistence type="predicted"/>
<dbReference type="GO" id="GO:0016787">
    <property type="term" value="F:hydrolase activity"/>
    <property type="evidence" value="ECO:0007669"/>
    <property type="project" value="UniProtKB-KW"/>
</dbReference>
<evidence type="ECO:0000313" key="2">
    <source>
        <dbReference type="EMBL" id="KAG9255102.1"/>
    </source>
</evidence>
<dbReference type="AlphaFoldDB" id="A0A9P8CQA2"/>
<sequence>MDTARTPRDEAAEYIANRRFHQSVTLPARDGHKKMLISYAEYGYEGDANTPTILFTPGMFGSRYVGMFMHAIAAKNKVRVLVPDRFGFGETKNVPLESRISAWTAAMPRFLEALGIKHVALLSHSAGTIYNLNLLWHHREVLHPTRPMIFFLAPFVDVAHSKVPMVLALQKLPEMSFGYWNKMASFFALKASVMVGFSSGLLAQFAGALSPGNDEPSAREANMKVIERDYGLGVDLQVVLEMAVTRGLFAEDTVGANHEALVCLKKGSGAFWAEADDMAVLIDKLAVRERETRVEGRAALRVGIFFAETDAMTGKTGQEYFQSCWKGENGQYEGCFDVKIKTIDKSDHDSVLRAAEALVDVIESVAEVGMQGGSIE</sequence>
<evidence type="ECO:0000259" key="1">
    <source>
        <dbReference type="Pfam" id="PF12697"/>
    </source>
</evidence>
<dbReference type="RefSeq" id="XP_046119026.1">
    <property type="nucleotide sequence ID" value="XM_046263393.1"/>
</dbReference>
<accession>A0A9P8CQA2</accession>
<dbReference type="Gene3D" id="3.40.50.1820">
    <property type="entry name" value="alpha/beta hydrolase"/>
    <property type="match status" value="1"/>
</dbReference>
<comment type="caution">
    <text evidence="2">The sequence shown here is derived from an EMBL/GenBank/DDBJ whole genome shotgun (WGS) entry which is preliminary data.</text>
</comment>
<evidence type="ECO:0000313" key="3">
    <source>
        <dbReference type="Proteomes" id="UP000887229"/>
    </source>
</evidence>
<dbReference type="SUPFAM" id="SSF53474">
    <property type="entry name" value="alpha/beta-Hydrolases"/>
    <property type="match status" value="1"/>
</dbReference>
<dbReference type="EMBL" id="MU251252">
    <property type="protein sequence ID" value="KAG9255102.1"/>
    <property type="molecule type" value="Genomic_DNA"/>
</dbReference>
<reference evidence="2" key="1">
    <citation type="journal article" date="2021" name="IMA Fungus">
        <title>Genomic characterization of three marine fungi, including Emericellopsis atlantica sp. nov. with signatures of a generalist lifestyle and marine biomass degradation.</title>
        <authorList>
            <person name="Hagestad O.C."/>
            <person name="Hou L."/>
            <person name="Andersen J.H."/>
            <person name="Hansen E.H."/>
            <person name="Altermark B."/>
            <person name="Li C."/>
            <person name="Kuhnert E."/>
            <person name="Cox R.J."/>
            <person name="Crous P.W."/>
            <person name="Spatafora J.W."/>
            <person name="Lail K."/>
            <person name="Amirebrahimi M."/>
            <person name="Lipzen A."/>
            <person name="Pangilinan J."/>
            <person name="Andreopoulos W."/>
            <person name="Hayes R.D."/>
            <person name="Ng V."/>
            <person name="Grigoriev I.V."/>
            <person name="Jackson S.A."/>
            <person name="Sutton T.D.S."/>
            <person name="Dobson A.D.W."/>
            <person name="Rama T."/>
        </authorList>
    </citation>
    <scope>NUCLEOTIDE SEQUENCE</scope>
    <source>
        <strain evidence="2">TS7</strain>
    </source>
</reference>
<organism evidence="2 3">
    <name type="scientific">Emericellopsis atlantica</name>
    <dbReference type="NCBI Taxonomy" id="2614577"/>
    <lineage>
        <taxon>Eukaryota</taxon>
        <taxon>Fungi</taxon>
        <taxon>Dikarya</taxon>
        <taxon>Ascomycota</taxon>
        <taxon>Pezizomycotina</taxon>
        <taxon>Sordariomycetes</taxon>
        <taxon>Hypocreomycetidae</taxon>
        <taxon>Hypocreales</taxon>
        <taxon>Bionectriaceae</taxon>
        <taxon>Emericellopsis</taxon>
    </lineage>
</organism>
<keyword evidence="2" id="KW-0378">Hydrolase</keyword>
<dbReference type="InterPro" id="IPR029058">
    <property type="entry name" value="AB_hydrolase_fold"/>
</dbReference>
<dbReference type="GeneID" id="70294296"/>
<feature type="domain" description="AB hydrolase-1" evidence="1">
    <location>
        <begin position="53"/>
        <end position="191"/>
    </location>
</feature>
<dbReference type="InterPro" id="IPR000073">
    <property type="entry name" value="AB_hydrolase_1"/>
</dbReference>